<evidence type="ECO:0000259" key="7">
    <source>
        <dbReference type="PROSITE" id="PS00624"/>
    </source>
</evidence>
<evidence type="ECO:0000256" key="2">
    <source>
        <dbReference type="ARBA" id="ARBA00010790"/>
    </source>
</evidence>
<dbReference type="Proteomes" id="UP001172684">
    <property type="component" value="Unassembled WGS sequence"/>
</dbReference>
<dbReference type="Gene3D" id="3.50.50.60">
    <property type="entry name" value="FAD/NAD(P)-binding domain"/>
    <property type="match status" value="1"/>
</dbReference>
<accession>A0ABQ9NQ64</accession>
<dbReference type="InterPro" id="IPR012132">
    <property type="entry name" value="GMC_OxRdtase"/>
</dbReference>
<proteinExistence type="inferred from homology"/>
<dbReference type="InterPro" id="IPR000172">
    <property type="entry name" value="GMC_OxRdtase_N"/>
</dbReference>
<evidence type="ECO:0000256" key="1">
    <source>
        <dbReference type="ARBA" id="ARBA00001974"/>
    </source>
</evidence>
<dbReference type="Pfam" id="PF00732">
    <property type="entry name" value="GMC_oxred_N"/>
    <property type="match status" value="1"/>
</dbReference>
<comment type="caution">
    <text evidence="8">The sequence shown here is derived from an EMBL/GenBank/DDBJ whole genome shotgun (WGS) entry which is preliminary data.</text>
</comment>
<keyword evidence="3 5" id="KW-0285">Flavoprotein</keyword>
<evidence type="ECO:0000313" key="9">
    <source>
        <dbReference type="Proteomes" id="UP001172684"/>
    </source>
</evidence>
<evidence type="ECO:0000259" key="6">
    <source>
        <dbReference type="PROSITE" id="PS00623"/>
    </source>
</evidence>
<dbReference type="PIRSF" id="PIRSF000137">
    <property type="entry name" value="Alcohol_oxidase"/>
    <property type="match status" value="1"/>
</dbReference>
<feature type="domain" description="Glucose-methanol-choline oxidoreductase N-terminal" evidence="7">
    <location>
        <begin position="258"/>
        <end position="272"/>
    </location>
</feature>
<sequence>MSYDTIIVGGGTAGCTIAAIVSEAPGHRVLLLEAGHEYTPSSQGLDADAIRDARRVPMRGHSIRFDHSHDWNLELTMPDGSTMDVPQARLLGGGSAINASIALRGPIHDFDLWEREGNPHWGWKQVLQAYKEIEDDTAGSTEIHGRGGPWPISRHHEEEFGLIQKAFVNAARRNGFKYEHDLNAPDAEGVGPAPMTRVNTRRITAAMVYTDAVRHRKNLIIQPDTTINRVLFSGTKVRGVITADGTVIHAPRVVVCGGAIMTPCILQRSGVGPKKLLDSLAIPVVADLPVGENLGDHVSFPLLAQPKPHAYRDGDDFSLQTIARFSSKARPGTVDLQLTCFSYLNAGNPDPRVEQPRRSLAGGAMEGVTHVAGIGAVLNKPLSTGNVSIRSRDPKDLPMVNPNYLAERIDVLAAREMVRAGFKLLVSPEMQAVLGPPLNLDQETLDSDEKLDAAIYKNVASAYHFAGTCKMASTARGGVVDESGRVWGLTGLIVGDASVIPTVPSANTMLPTAMTAHRIAISLRDNVDVGRRGSKVKL</sequence>
<dbReference type="PANTHER" id="PTHR11552">
    <property type="entry name" value="GLUCOSE-METHANOL-CHOLINE GMC OXIDOREDUCTASE"/>
    <property type="match status" value="1"/>
</dbReference>
<dbReference type="Gene3D" id="3.30.410.40">
    <property type="match status" value="1"/>
</dbReference>
<comment type="cofactor">
    <cofactor evidence="1">
        <name>FAD</name>
        <dbReference type="ChEBI" id="CHEBI:57692"/>
    </cofactor>
</comment>
<gene>
    <name evidence="8" type="ORF">H2201_005339</name>
</gene>
<dbReference type="InterPro" id="IPR036188">
    <property type="entry name" value="FAD/NAD-bd_sf"/>
</dbReference>
<evidence type="ECO:0000256" key="5">
    <source>
        <dbReference type="RuleBase" id="RU003968"/>
    </source>
</evidence>
<dbReference type="SUPFAM" id="SSF51905">
    <property type="entry name" value="FAD/NAD(P)-binding domain"/>
    <property type="match status" value="1"/>
</dbReference>
<dbReference type="PROSITE" id="PS00623">
    <property type="entry name" value="GMC_OXRED_1"/>
    <property type="match status" value="1"/>
</dbReference>
<dbReference type="EMBL" id="JAPDRL010000039">
    <property type="protein sequence ID" value="KAJ9664099.1"/>
    <property type="molecule type" value="Genomic_DNA"/>
</dbReference>
<comment type="similarity">
    <text evidence="2 5">Belongs to the GMC oxidoreductase family.</text>
</comment>
<organism evidence="8 9">
    <name type="scientific">Coniosporium apollinis</name>
    <dbReference type="NCBI Taxonomy" id="61459"/>
    <lineage>
        <taxon>Eukaryota</taxon>
        <taxon>Fungi</taxon>
        <taxon>Dikarya</taxon>
        <taxon>Ascomycota</taxon>
        <taxon>Pezizomycotina</taxon>
        <taxon>Dothideomycetes</taxon>
        <taxon>Dothideomycetes incertae sedis</taxon>
        <taxon>Coniosporium</taxon>
    </lineage>
</organism>
<feature type="domain" description="Glucose-methanol-choline oxidoreductase N-terminal" evidence="6">
    <location>
        <begin position="88"/>
        <end position="111"/>
    </location>
</feature>
<dbReference type="InterPro" id="IPR007867">
    <property type="entry name" value="GMC_OxRtase_C"/>
</dbReference>
<evidence type="ECO:0000256" key="3">
    <source>
        <dbReference type="ARBA" id="ARBA00022630"/>
    </source>
</evidence>
<dbReference type="PROSITE" id="PS00624">
    <property type="entry name" value="GMC_OXRED_2"/>
    <property type="match status" value="1"/>
</dbReference>
<evidence type="ECO:0000256" key="4">
    <source>
        <dbReference type="ARBA" id="ARBA00022827"/>
    </source>
</evidence>
<dbReference type="PANTHER" id="PTHR11552:SF147">
    <property type="entry name" value="CHOLINE DEHYDROGENASE, MITOCHONDRIAL"/>
    <property type="match status" value="1"/>
</dbReference>
<dbReference type="SUPFAM" id="SSF54373">
    <property type="entry name" value="FAD-linked reductases, C-terminal domain"/>
    <property type="match status" value="1"/>
</dbReference>
<keyword evidence="4 5" id="KW-0274">FAD</keyword>
<evidence type="ECO:0000313" key="8">
    <source>
        <dbReference type="EMBL" id="KAJ9664099.1"/>
    </source>
</evidence>
<reference evidence="8" key="1">
    <citation type="submission" date="2022-10" db="EMBL/GenBank/DDBJ databases">
        <title>Culturing micro-colonial fungi from biological soil crusts in the Mojave desert and describing Neophaeococcomyces mojavensis, and introducing the new genera and species Taxawa tesnikishii.</title>
        <authorList>
            <person name="Kurbessoian T."/>
            <person name="Stajich J.E."/>
        </authorList>
    </citation>
    <scope>NUCLEOTIDE SEQUENCE</scope>
    <source>
        <strain evidence="8">TK_1</strain>
    </source>
</reference>
<dbReference type="Pfam" id="PF05199">
    <property type="entry name" value="GMC_oxred_C"/>
    <property type="match status" value="1"/>
</dbReference>
<protein>
    <recommendedName>
        <fullName evidence="6 7">Glucose-methanol-choline oxidoreductase N-terminal domain-containing protein</fullName>
    </recommendedName>
</protein>
<keyword evidence="9" id="KW-1185">Reference proteome</keyword>
<name>A0ABQ9NQ64_9PEZI</name>